<dbReference type="GO" id="GO:0004803">
    <property type="term" value="F:transposase activity"/>
    <property type="evidence" value="ECO:0007669"/>
    <property type="project" value="InterPro"/>
</dbReference>
<dbReference type="GO" id="GO:0006313">
    <property type="term" value="P:DNA transposition"/>
    <property type="evidence" value="ECO:0007669"/>
    <property type="project" value="InterPro"/>
</dbReference>
<name>A0AAD1FMW0_PHODP</name>
<accession>A0AAD1FMW0</accession>
<evidence type="ECO:0000259" key="1">
    <source>
        <dbReference type="Pfam" id="PF04986"/>
    </source>
</evidence>
<dbReference type="Pfam" id="PF04986">
    <property type="entry name" value="Y2_Tnp"/>
    <property type="match status" value="1"/>
</dbReference>
<sequence length="161" mass="19008">MAKKTEDVGPTVRYLGRYFKRPPIAASRLRHYQGGDVHFVYKDHRDNCYKTLVLSQIEMIERLVSHIPAEKNFRSIRYYGFLSNRKRGEALPLVYDLQDQEEPIEPKPLNYAQMMHIDPYKCILCGGRMCFVKMEMGLKGHELVALRKATIREKRRLRYSL</sequence>
<dbReference type="AlphaFoldDB" id="A0AAD1FMW0"/>
<evidence type="ECO:0000313" key="2">
    <source>
        <dbReference type="EMBL" id="BAX52955.1"/>
    </source>
</evidence>
<gene>
    <name evidence="2" type="ORF">PDPUS_1_01581</name>
</gene>
<proteinExistence type="predicted"/>
<dbReference type="InterPro" id="IPR007069">
    <property type="entry name" value="Transposase_32"/>
</dbReference>
<dbReference type="Proteomes" id="UP000218676">
    <property type="component" value="Chromosome 1"/>
</dbReference>
<feature type="domain" description="Transposase IS801/IS1294" evidence="1">
    <location>
        <begin position="4"/>
        <end position="86"/>
    </location>
</feature>
<protein>
    <submittedName>
        <fullName evidence="2">Transposase</fullName>
    </submittedName>
</protein>
<evidence type="ECO:0000313" key="3">
    <source>
        <dbReference type="Proteomes" id="UP000218676"/>
    </source>
</evidence>
<reference evidence="3" key="1">
    <citation type="submission" date="2017-05" db="EMBL/GenBank/DDBJ databases">
        <title>Whole genome sequence of fish pathogenic bacteria, Photobacterium damselae subsp. piscicida, strain 91-197, isolated from hybrid striped bass (Morone sp.) in USA.</title>
        <authorList>
            <person name="Teru Y."/>
            <person name="Hikima J."/>
            <person name="Kono T."/>
            <person name="Sakai M."/>
            <person name="Takano T."/>
            <person name="Hawke J.P."/>
            <person name="Takeyama H."/>
            <person name="Aoki T."/>
        </authorList>
    </citation>
    <scope>NUCLEOTIDE SEQUENCE [LARGE SCALE GENOMIC DNA]</scope>
    <source>
        <strain evidence="3">91-197</strain>
    </source>
</reference>
<dbReference type="EMBL" id="AP018045">
    <property type="protein sequence ID" value="BAX52955.1"/>
    <property type="molecule type" value="Genomic_DNA"/>
</dbReference>
<dbReference type="GO" id="GO:0003677">
    <property type="term" value="F:DNA binding"/>
    <property type="evidence" value="ECO:0007669"/>
    <property type="project" value="InterPro"/>
</dbReference>
<organism evidence="2 3">
    <name type="scientific">Photobacterium damsela subsp. piscicida</name>
    <name type="common">Pasteurella piscicida</name>
    <dbReference type="NCBI Taxonomy" id="38294"/>
    <lineage>
        <taxon>Bacteria</taxon>
        <taxon>Pseudomonadati</taxon>
        <taxon>Pseudomonadota</taxon>
        <taxon>Gammaproteobacteria</taxon>
        <taxon>Vibrionales</taxon>
        <taxon>Vibrionaceae</taxon>
        <taxon>Photobacterium</taxon>
    </lineage>
</organism>